<keyword evidence="2" id="KW-1185">Reference proteome</keyword>
<dbReference type="AlphaFoldDB" id="A0A8S1RRX0"/>
<dbReference type="EMBL" id="CAJJDN010000260">
    <property type="protein sequence ID" value="CAD8130060.1"/>
    <property type="molecule type" value="Genomic_DNA"/>
</dbReference>
<reference evidence="1" key="1">
    <citation type="submission" date="2021-01" db="EMBL/GenBank/DDBJ databases">
        <authorList>
            <consortium name="Genoscope - CEA"/>
            <person name="William W."/>
        </authorList>
    </citation>
    <scope>NUCLEOTIDE SEQUENCE</scope>
</reference>
<dbReference type="Proteomes" id="UP000692954">
    <property type="component" value="Unassembled WGS sequence"/>
</dbReference>
<evidence type="ECO:0000313" key="2">
    <source>
        <dbReference type="Proteomes" id="UP000692954"/>
    </source>
</evidence>
<organism evidence="1 2">
    <name type="scientific">Paramecium sonneborni</name>
    <dbReference type="NCBI Taxonomy" id="65129"/>
    <lineage>
        <taxon>Eukaryota</taxon>
        <taxon>Sar</taxon>
        <taxon>Alveolata</taxon>
        <taxon>Ciliophora</taxon>
        <taxon>Intramacronucleata</taxon>
        <taxon>Oligohymenophorea</taxon>
        <taxon>Peniculida</taxon>
        <taxon>Parameciidae</taxon>
        <taxon>Paramecium</taxon>
    </lineage>
</organism>
<proteinExistence type="predicted"/>
<sequence length="194" mass="22486">MQEFFSLSEEVFMIKMDQNMENGRDTITCVGNYHHGVRRGERKTLFLINLCKIFDKQEKSGLGNINLCGIKTGFSDQEKLQFVIQKQILYIIKQLKLAFMKNLQGQYHQNGVKEGYWIDIDDIIIQTNLVCIKDVIGMEGKLVNGKFNLELRMIISFIKKQTAKYSSQENTKKGKKQGNGTFFSKDLMMHKKNL</sequence>
<comment type="caution">
    <text evidence="1">The sequence shown here is derived from an EMBL/GenBank/DDBJ whole genome shotgun (WGS) entry which is preliminary data.</text>
</comment>
<accession>A0A8S1RRX0</accession>
<name>A0A8S1RRX0_9CILI</name>
<evidence type="ECO:0000313" key="1">
    <source>
        <dbReference type="EMBL" id="CAD8130060.1"/>
    </source>
</evidence>
<protein>
    <submittedName>
        <fullName evidence="1">Uncharacterized protein</fullName>
    </submittedName>
</protein>
<gene>
    <name evidence="1" type="ORF">PSON_ATCC_30995.1.T2600004</name>
</gene>